<feature type="signal peptide" evidence="2">
    <location>
        <begin position="1"/>
        <end position="15"/>
    </location>
</feature>
<evidence type="ECO:0000256" key="1">
    <source>
        <dbReference type="SAM" id="Phobius"/>
    </source>
</evidence>
<keyword evidence="1" id="KW-1133">Transmembrane helix</keyword>
<proteinExistence type="predicted"/>
<keyword evidence="1" id="KW-0812">Transmembrane</keyword>
<evidence type="ECO:0000256" key="2">
    <source>
        <dbReference type="SAM" id="SignalP"/>
    </source>
</evidence>
<protein>
    <submittedName>
        <fullName evidence="3">Uncharacterized protein</fullName>
    </submittedName>
</protein>
<sequence length="170" mass="19653">LLLLLLFSIVHYAIRHSQQNTNRWFKENLRINTGQTTAEVCVPMSALGKKIILCHHCNLLLLLLLLLIEWCKSFVIWCRTLLPSGVSHGAAWFDFRFSGVFHRQTFPHPNIAALFSVHPPPVSLERELECFTIIDECPHVLYLVYLTNLFILSYFLGEAKKKQKQNNAHI</sequence>
<evidence type="ECO:0000313" key="3">
    <source>
        <dbReference type="EMBL" id="JAR86738.1"/>
    </source>
</evidence>
<feature type="chain" id="PRO_5012249619" evidence="2">
    <location>
        <begin position="16"/>
        <end position="170"/>
    </location>
</feature>
<name>A0A147B7J0_9ACAR</name>
<reference evidence="3" key="1">
    <citation type="submission" date="2016-03" db="EMBL/GenBank/DDBJ databases">
        <title>Gut transcriptome analysis on engorged females of Ornithodoros mimon (Acari: Argasidae) and phylogenetic inferences of soft ticks.</title>
        <authorList>
            <person name="Landulfo G.A."/>
            <person name="Giovanni D."/>
            <person name="Carvalho E."/>
            <person name="Junqueira-de-Azevedo I."/>
            <person name="Patane J."/>
            <person name="Mendoca R."/>
            <person name="Barros-Battesti D."/>
        </authorList>
    </citation>
    <scope>NUCLEOTIDE SEQUENCE</scope>
    <source>
        <strain evidence="3">Females</strain>
        <tissue evidence="3">Gut</tissue>
    </source>
</reference>
<keyword evidence="1" id="KW-0472">Membrane</keyword>
<organism evidence="3">
    <name type="scientific">Alectorobius mimon</name>
    <dbReference type="NCBI Taxonomy" id="360319"/>
    <lineage>
        <taxon>Eukaryota</taxon>
        <taxon>Metazoa</taxon>
        <taxon>Ecdysozoa</taxon>
        <taxon>Arthropoda</taxon>
        <taxon>Chelicerata</taxon>
        <taxon>Arachnida</taxon>
        <taxon>Acari</taxon>
        <taxon>Parasitiformes</taxon>
        <taxon>Ixodida</taxon>
        <taxon>Ixodoidea</taxon>
        <taxon>Argasidae</taxon>
        <taxon>Ornithodorinae</taxon>
        <taxon>Alectorobius</taxon>
    </lineage>
</organism>
<keyword evidence="2" id="KW-0732">Signal</keyword>
<dbReference type="EMBL" id="GEIB01001543">
    <property type="protein sequence ID" value="JAR86738.1"/>
    <property type="molecule type" value="Transcribed_RNA"/>
</dbReference>
<feature type="non-terminal residue" evidence="3">
    <location>
        <position position="1"/>
    </location>
</feature>
<dbReference type="AlphaFoldDB" id="A0A147B7J0"/>
<feature type="transmembrane region" description="Helical" evidence="1">
    <location>
        <begin position="140"/>
        <end position="157"/>
    </location>
</feature>
<accession>A0A147B7J0</accession>